<dbReference type="EMBL" id="QICA01000012">
    <property type="protein sequence ID" value="RNL37487.1"/>
    <property type="molecule type" value="Genomic_DNA"/>
</dbReference>
<protein>
    <recommendedName>
        <fullName evidence="3">DUF2064 domain-containing protein</fullName>
    </recommendedName>
</protein>
<dbReference type="AlphaFoldDB" id="A0A3N0ARJ6"/>
<dbReference type="InterPro" id="IPR018641">
    <property type="entry name" value="Trfase_1_rSAM/seldom-assoc"/>
</dbReference>
<name>A0A3N0ARJ6_9ACTN</name>
<proteinExistence type="predicted"/>
<dbReference type="Proteomes" id="UP000278327">
    <property type="component" value="Unassembled WGS sequence"/>
</dbReference>
<gene>
    <name evidence="1" type="ORF">DMP10_07565</name>
</gene>
<dbReference type="Pfam" id="PF09837">
    <property type="entry name" value="DUF2064"/>
    <property type="match status" value="1"/>
</dbReference>
<reference evidence="1 2" key="1">
    <citation type="journal article" date="2019" name="Microbiol. Resour. Announc.">
        <title>Draft Genome Sequences of Type Strains of Gordonibacter faecihominis, Paraeggerthella hongkongensis, Parvibacter caecicola,Slackia equolifaciens, Slackia faecicanis, and Slackia isoflavoniconvertens.</title>
        <authorList>
            <person name="Danylec N."/>
            <person name="Stoll D.A."/>
            <person name="Dotsch A."/>
            <person name="Huch M."/>
        </authorList>
    </citation>
    <scope>NUCLEOTIDE SEQUENCE [LARGE SCALE GENOMIC DNA]</scope>
    <source>
        <strain evidence="1 2">DSM 18785</strain>
    </source>
</reference>
<dbReference type="Gene3D" id="3.90.550.10">
    <property type="entry name" value="Spore Coat Polysaccharide Biosynthesis Protein SpsA, Chain A"/>
    <property type="match status" value="1"/>
</dbReference>
<dbReference type="PANTHER" id="PTHR36529">
    <property type="entry name" value="SLL1095 PROTEIN"/>
    <property type="match status" value="1"/>
</dbReference>
<keyword evidence="2" id="KW-1185">Reference proteome</keyword>
<accession>A0A3N0ARJ6</accession>
<dbReference type="PANTHER" id="PTHR36529:SF1">
    <property type="entry name" value="GLYCOSYLTRANSFERASE"/>
    <property type="match status" value="1"/>
</dbReference>
<dbReference type="RefSeq" id="WP_117284719.1">
    <property type="nucleotide sequence ID" value="NZ_JAMTCE010000002.1"/>
</dbReference>
<dbReference type="InterPro" id="IPR029044">
    <property type="entry name" value="Nucleotide-diphossugar_trans"/>
</dbReference>
<comment type="caution">
    <text evidence="1">The sequence shown here is derived from an EMBL/GenBank/DDBJ whole genome shotgun (WGS) entry which is preliminary data.</text>
</comment>
<evidence type="ECO:0008006" key="3">
    <source>
        <dbReference type="Google" id="ProtNLM"/>
    </source>
</evidence>
<evidence type="ECO:0000313" key="1">
    <source>
        <dbReference type="EMBL" id="RNL37487.1"/>
    </source>
</evidence>
<sequence>MTTKKHALLIFSKPPIPGMVKTRLTRERGGILSEQQAAEFFRRSLYDVSELCMHALIELQRENDARLAADPDADAVTYDFFVSTTPADNVQAMRETYDAIGPWPMEVHYLTDAGATFDDHFDDAFSQLFALGYESVVSVGGDIPTLPKSHITQAFQWLDYFQSLGTPGFVQAPCQECGTSLVGWSANTPMDNQGVYYNTCGRAALDAYVEKLKETGAPSAYLMPVADVDEGGDLAHAISCLRAIEEASPAQGLFVPQRVIDWIDFMGFKVTTPPNENHDPRQYIDK</sequence>
<organism evidence="1 2">
    <name type="scientific">Adlercreutzia equolifaciens subsp. celatus DSM 18785</name>
    <dbReference type="NCBI Taxonomy" id="1121021"/>
    <lineage>
        <taxon>Bacteria</taxon>
        <taxon>Bacillati</taxon>
        <taxon>Actinomycetota</taxon>
        <taxon>Coriobacteriia</taxon>
        <taxon>Eggerthellales</taxon>
        <taxon>Eggerthellaceae</taxon>
        <taxon>Adlercreutzia</taxon>
    </lineage>
</organism>
<dbReference type="SUPFAM" id="SSF53448">
    <property type="entry name" value="Nucleotide-diphospho-sugar transferases"/>
    <property type="match status" value="1"/>
</dbReference>
<evidence type="ECO:0000313" key="2">
    <source>
        <dbReference type="Proteomes" id="UP000278327"/>
    </source>
</evidence>